<gene>
    <name evidence="1" type="ORF">ILYODFUR_027383</name>
</gene>
<evidence type="ECO:0000313" key="2">
    <source>
        <dbReference type="Proteomes" id="UP001482620"/>
    </source>
</evidence>
<name>A0ABV0V8M0_9TELE</name>
<proteinExistence type="predicted"/>
<dbReference type="EMBL" id="JAHRIQ010096281">
    <property type="protein sequence ID" value="MEQ2252983.1"/>
    <property type="molecule type" value="Genomic_DNA"/>
</dbReference>
<evidence type="ECO:0000313" key="1">
    <source>
        <dbReference type="EMBL" id="MEQ2252983.1"/>
    </source>
</evidence>
<reference evidence="1 2" key="1">
    <citation type="submission" date="2021-06" db="EMBL/GenBank/DDBJ databases">
        <authorList>
            <person name="Palmer J.M."/>
        </authorList>
    </citation>
    <scope>NUCLEOTIDE SEQUENCE [LARGE SCALE GENOMIC DNA]</scope>
    <source>
        <strain evidence="2">if_2019</strain>
        <tissue evidence="1">Muscle</tissue>
    </source>
</reference>
<evidence type="ECO:0008006" key="3">
    <source>
        <dbReference type="Google" id="ProtNLM"/>
    </source>
</evidence>
<comment type="caution">
    <text evidence="1">The sequence shown here is derived from an EMBL/GenBank/DDBJ whole genome shotgun (WGS) entry which is preliminary data.</text>
</comment>
<dbReference type="Proteomes" id="UP001482620">
    <property type="component" value="Unassembled WGS sequence"/>
</dbReference>
<protein>
    <recommendedName>
        <fullName evidence="3">Secreted protein</fullName>
    </recommendedName>
</protein>
<keyword evidence="2" id="KW-1185">Reference proteome</keyword>
<accession>A0ABV0V8M0</accession>
<organism evidence="1 2">
    <name type="scientific">Ilyodon furcidens</name>
    <name type="common">goldbreast splitfin</name>
    <dbReference type="NCBI Taxonomy" id="33524"/>
    <lineage>
        <taxon>Eukaryota</taxon>
        <taxon>Metazoa</taxon>
        <taxon>Chordata</taxon>
        <taxon>Craniata</taxon>
        <taxon>Vertebrata</taxon>
        <taxon>Euteleostomi</taxon>
        <taxon>Actinopterygii</taxon>
        <taxon>Neopterygii</taxon>
        <taxon>Teleostei</taxon>
        <taxon>Neoteleostei</taxon>
        <taxon>Acanthomorphata</taxon>
        <taxon>Ovalentaria</taxon>
        <taxon>Atherinomorphae</taxon>
        <taxon>Cyprinodontiformes</taxon>
        <taxon>Goodeidae</taxon>
        <taxon>Ilyodon</taxon>
    </lineage>
</organism>
<sequence length="70" mass="7837">MEAVLPPLGPHHWSLFFCCSRKSTQIVLAIFQTSSTSCHPTAVEKRLIIQAGIWTAERTFPPKRTPDITS</sequence>